<dbReference type="AlphaFoldDB" id="A0AAD7I075"/>
<comment type="caution">
    <text evidence="2">The sequence shown here is derived from an EMBL/GenBank/DDBJ whole genome shotgun (WGS) entry which is preliminary data.</text>
</comment>
<name>A0AAD7I075_9AGAR</name>
<gene>
    <name evidence="2" type="ORF">DFH07DRAFT_755436</name>
</gene>
<evidence type="ECO:0000259" key="1">
    <source>
        <dbReference type="Pfam" id="PF12770"/>
    </source>
</evidence>
<keyword evidence="3" id="KW-1185">Reference proteome</keyword>
<accession>A0AAD7I075</accession>
<dbReference type="InterPro" id="IPR024983">
    <property type="entry name" value="CHAT_dom"/>
</dbReference>
<dbReference type="EMBL" id="JARJLG010000178">
    <property type="protein sequence ID" value="KAJ7732075.1"/>
    <property type="molecule type" value="Genomic_DNA"/>
</dbReference>
<proteinExistence type="predicted"/>
<evidence type="ECO:0000313" key="2">
    <source>
        <dbReference type="EMBL" id="KAJ7732075.1"/>
    </source>
</evidence>
<feature type="domain" description="CHAT" evidence="1">
    <location>
        <begin position="917"/>
        <end position="1202"/>
    </location>
</feature>
<protein>
    <submittedName>
        <fullName evidence="2">TPR-like protein</fullName>
    </submittedName>
</protein>
<organism evidence="2 3">
    <name type="scientific">Mycena maculata</name>
    <dbReference type="NCBI Taxonomy" id="230809"/>
    <lineage>
        <taxon>Eukaryota</taxon>
        <taxon>Fungi</taxon>
        <taxon>Dikarya</taxon>
        <taxon>Basidiomycota</taxon>
        <taxon>Agaricomycotina</taxon>
        <taxon>Agaricomycetes</taxon>
        <taxon>Agaricomycetidae</taxon>
        <taxon>Agaricales</taxon>
        <taxon>Marasmiineae</taxon>
        <taxon>Mycenaceae</taxon>
        <taxon>Mycena</taxon>
    </lineage>
</organism>
<dbReference type="SUPFAM" id="SSF48452">
    <property type="entry name" value="TPR-like"/>
    <property type="match status" value="1"/>
</dbReference>
<dbReference type="InterPro" id="IPR011990">
    <property type="entry name" value="TPR-like_helical_dom_sf"/>
</dbReference>
<reference evidence="2" key="1">
    <citation type="submission" date="2023-03" db="EMBL/GenBank/DDBJ databases">
        <title>Massive genome expansion in bonnet fungi (Mycena s.s.) driven by repeated elements and novel gene families across ecological guilds.</title>
        <authorList>
            <consortium name="Lawrence Berkeley National Laboratory"/>
            <person name="Harder C.B."/>
            <person name="Miyauchi S."/>
            <person name="Viragh M."/>
            <person name="Kuo A."/>
            <person name="Thoen E."/>
            <person name="Andreopoulos B."/>
            <person name="Lu D."/>
            <person name="Skrede I."/>
            <person name="Drula E."/>
            <person name="Henrissat B."/>
            <person name="Morin E."/>
            <person name="Kohler A."/>
            <person name="Barry K."/>
            <person name="LaButti K."/>
            <person name="Morin E."/>
            <person name="Salamov A."/>
            <person name="Lipzen A."/>
            <person name="Mereny Z."/>
            <person name="Hegedus B."/>
            <person name="Baldrian P."/>
            <person name="Stursova M."/>
            <person name="Weitz H."/>
            <person name="Taylor A."/>
            <person name="Grigoriev I.V."/>
            <person name="Nagy L.G."/>
            <person name="Martin F."/>
            <person name="Kauserud H."/>
        </authorList>
    </citation>
    <scope>NUCLEOTIDE SEQUENCE</scope>
    <source>
        <strain evidence="2">CBHHK188m</strain>
    </source>
</reference>
<dbReference type="Gene3D" id="1.25.40.10">
    <property type="entry name" value="Tetratricopeptide repeat domain"/>
    <property type="match status" value="2"/>
</dbReference>
<dbReference type="Proteomes" id="UP001215280">
    <property type="component" value="Unassembled WGS sequence"/>
</dbReference>
<dbReference type="Pfam" id="PF12770">
    <property type="entry name" value="CHAT"/>
    <property type="match status" value="1"/>
</dbReference>
<dbReference type="PANTHER" id="PTHR19959">
    <property type="entry name" value="KINESIN LIGHT CHAIN"/>
    <property type="match status" value="1"/>
</dbReference>
<evidence type="ECO:0000313" key="3">
    <source>
        <dbReference type="Proteomes" id="UP001215280"/>
    </source>
</evidence>
<dbReference type="PANTHER" id="PTHR19959:SF119">
    <property type="entry name" value="FUNGAL LIPASE-LIKE DOMAIN-CONTAINING PROTEIN"/>
    <property type="match status" value="1"/>
</dbReference>
<sequence length="1203" mass="133143">MLLNLLGSISFTQWESHQRIEDLNQAIGAYVDAVRDDPLDAFSLAAFGRTLRDRFEQLGDIGDLNNSVSALEKSVACTLGSHPTRARVLNDLGKSLLRRFEQLGNPDDLNNSLLVFGDADNLTPDGHPEKHGMLGALGIAFMYRFECLGNLRDLMKSISAREDAVRLTPCGHPDRPVHLGNLGTSLLTHFEHHGDLHSLNRSVSLQEEALHLTPHSDHHRRSKLSNLGAALRVRFGQLGNLADLKRAVLMGNEGVGITPDSHVDKPSALNDLGASLLTRFEHFGGLNDLNHSISMSENAVHLTPDHHPDKAARLRNLGHSLCRRYERLRDLGDLQRSVVVQRDSIRLTPENHPDKPERLSDLSHSLFLRFKRLGEVSDLKLCSMLAENVFKLTPDGHAEKSRRLNHLGNVLLSRFEHLGDLGDVNMSVVQHENAVRLTPDGHASKPPYLISLGMALRKRFEHLGDLDDLQQAMSVFADAVQLTPDGDPDKPTWMNNFGVALYDRFERLGDLDDLKKCVQMAENAVQLVSNEQIEKPTMLNNLSVALFYRFKRLGDLGDLKKSISIEEESLSLTPDNHLQRQARLSNLGILLLHRFEELGDFEDLERSILLGKEAVCKTPDGHPDKPAWLTKHSMILLRFREQGNPVDAQEMITRLRSAAHSITGPPHIRFNAAVEWARFAQIEDHSSLLDAYGVALGLLPELSWLGLSIRDRHHHIVGAGEVARNAATAALVAGSPEKAVEWLEQGRSIIWGQLLNLRTPVDDLRTHHPLLADKLISLSTQLEGTATRGSQTEMTHSVMNAQRSHDYALERDRLLKEIRGLEGFDRFLLPKTISELSQAAQGGPVVILNLSDNRCDALILVPTLDVIHIFLPDFTLKDAEKLSQSLHELVHYRGRNDRLLGQREGCVNQEDEFAHILSALWIKLVKPVLNGLSITTPSTCDPHRIWWCPTGPLTFLPIHAAGIYGANEVFGSKLSDYAISSYAPSSTALIRGFRPRFKPQEQLQLLAVAQPSADGQAYIPGTQEEIAHIQKHTHGKVPVLGLDGNLATVDNVQAGMRDSSWVHFACHGVQNGSDPTESALLLAGNSRLTLSNIIKLSLPEADLAFLSACQTATGDEMLQEEAIHLAGGMLLAGYRGVIATMWTIMDGDAPKVASDVYEHLFQTSPPDSTRAAEALHLAVRKLRDGSRTAKSFSHWVPFIHVGV</sequence>